<evidence type="ECO:0000313" key="1">
    <source>
        <dbReference type="EMBL" id="KNZ60366.1"/>
    </source>
</evidence>
<dbReference type="OrthoDB" id="2506452at2759"/>
<gene>
    <name evidence="1" type="ORF">VP01_1564g3</name>
</gene>
<sequence length="148" mass="16433">MAATPKPVKIDILTDMKRLLHVAGLSLQDDLSNTTIHPAFRDDIILPSPPDLFDEDSEVKSGSDEGNICCFCEGPFPMDPSPELKKLGLLLKARPEFCKQAGRNHLGSYLPFNLTADYCQMHRAETHIIPNGIACGWPSKIDFSSLHW</sequence>
<organism evidence="1 2">
    <name type="scientific">Puccinia sorghi</name>
    <dbReference type="NCBI Taxonomy" id="27349"/>
    <lineage>
        <taxon>Eukaryota</taxon>
        <taxon>Fungi</taxon>
        <taxon>Dikarya</taxon>
        <taxon>Basidiomycota</taxon>
        <taxon>Pucciniomycotina</taxon>
        <taxon>Pucciniomycetes</taxon>
        <taxon>Pucciniales</taxon>
        <taxon>Pucciniaceae</taxon>
        <taxon>Puccinia</taxon>
    </lineage>
</organism>
<reference evidence="1 2" key="1">
    <citation type="submission" date="2015-08" db="EMBL/GenBank/DDBJ databases">
        <title>Next Generation Sequencing and Analysis of the Genome of Puccinia sorghi L Schw, the Causal Agent of Maize Common Rust.</title>
        <authorList>
            <person name="Rochi L."/>
            <person name="Burguener G."/>
            <person name="Darino M."/>
            <person name="Turjanski A."/>
            <person name="Kreff E."/>
            <person name="Dieguez M.J."/>
            <person name="Sacco F."/>
        </authorList>
    </citation>
    <scope>NUCLEOTIDE SEQUENCE [LARGE SCALE GENOMIC DNA]</scope>
    <source>
        <strain evidence="1 2">RO10H11247</strain>
    </source>
</reference>
<protein>
    <submittedName>
        <fullName evidence="1">Uncharacterized protein</fullName>
    </submittedName>
</protein>
<dbReference type="Proteomes" id="UP000037035">
    <property type="component" value="Unassembled WGS sequence"/>
</dbReference>
<dbReference type="EMBL" id="LAVV01006274">
    <property type="protein sequence ID" value="KNZ60366.1"/>
    <property type="molecule type" value="Genomic_DNA"/>
</dbReference>
<name>A0A0L6VHX8_9BASI</name>
<comment type="caution">
    <text evidence="1">The sequence shown here is derived from an EMBL/GenBank/DDBJ whole genome shotgun (WGS) entry which is preliminary data.</text>
</comment>
<accession>A0A0L6VHX8</accession>
<proteinExistence type="predicted"/>
<evidence type="ECO:0000313" key="2">
    <source>
        <dbReference type="Proteomes" id="UP000037035"/>
    </source>
</evidence>
<dbReference type="VEuPathDB" id="FungiDB:VP01_1564g3"/>
<dbReference type="AlphaFoldDB" id="A0A0L6VHX8"/>
<keyword evidence="2" id="KW-1185">Reference proteome</keyword>